<evidence type="ECO:0000313" key="3">
    <source>
        <dbReference type="Proteomes" id="UP000076404"/>
    </source>
</evidence>
<dbReference type="KEGG" id="gph:GEMMAAP_10755"/>
<keyword evidence="1" id="KW-0812">Transmembrane</keyword>
<dbReference type="EMBL" id="CP011454">
    <property type="protein sequence ID" value="AMW05169.1"/>
    <property type="molecule type" value="Genomic_DNA"/>
</dbReference>
<organism evidence="2 3">
    <name type="scientific">Gemmatimonas phototrophica</name>
    <dbReference type="NCBI Taxonomy" id="1379270"/>
    <lineage>
        <taxon>Bacteria</taxon>
        <taxon>Pseudomonadati</taxon>
        <taxon>Gemmatimonadota</taxon>
        <taxon>Gemmatimonadia</taxon>
        <taxon>Gemmatimonadales</taxon>
        <taxon>Gemmatimonadaceae</taxon>
        <taxon>Gemmatimonas</taxon>
    </lineage>
</organism>
<keyword evidence="3" id="KW-1185">Reference proteome</keyword>
<feature type="transmembrane region" description="Helical" evidence="1">
    <location>
        <begin position="6"/>
        <end position="27"/>
    </location>
</feature>
<sequence length="77" mass="8623">MSYGLILGALFALVVLLGGVGGLFWWVRRSVHYGRQLPGPPLPLFSHDRGALFPRDDAADDDRTAEVMRARTAWQRE</sequence>
<dbReference type="AlphaFoldDB" id="A0A143BJG5"/>
<proteinExistence type="predicted"/>
<protein>
    <submittedName>
        <fullName evidence="2">Uncharacterized protein</fullName>
    </submittedName>
</protein>
<reference evidence="2 3" key="2">
    <citation type="journal article" date="2016" name="Environ. Microbiol. Rep.">
        <title>Metagenomic evidence for the presence of phototrophic Gemmatimonadetes bacteria in diverse environments.</title>
        <authorList>
            <person name="Zeng Y."/>
            <person name="Baumbach J."/>
            <person name="Barbosa E.G."/>
            <person name="Azevedo V."/>
            <person name="Zhang C."/>
            <person name="Koblizek M."/>
        </authorList>
    </citation>
    <scope>NUCLEOTIDE SEQUENCE [LARGE SCALE GENOMIC DNA]</scope>
    <source>
        <strain evidence="2 3">AP64</strain>
    </source>
</reference>
<keyword evidence="1" id="KW-0472">Membrane</keyword>
<name>A0A143BJG5_9BACT</name>
<dbReference type="Proteomes" id="UP000076404">
    <property type="component" value="Chromosome"/>
</dbReference>
<dbReference type="STRING" id="1379270.GEMMAAP_10755"/>
<reference evidence="2 3" key="1">
    <citation type="journal article" date="2014" name="Proc. Natl. Acad. Sci. U.S.A.">
        <title>Functional type 2 photosynthetic reaction centers found in the rare bacterial phylum Gemmatimonadetes.</title>
        <authorList>
            <person name="Zeng Y."/>
            <person name="Feng F."/>
            <person name="Medova H."/>
            <person name="Dean J."/>
            <person name="Koblizek M."/>
        </authorList>
    </citation>
    <scope>NUCLEOTIDE SEQUENCE [LARGE SCALE GENOMIC DNA]</scope>
    <source>
        <strain evidence="2 3">AP64</strain>
    </source>
</reference>
<evidence type="ECO:0000256" key="1">
    <source>
        <dbReference type="SAM" id="Phobius"/>
    </source>
</evidence>
<dbReference type="RefSeq" id="WP_026849748.1">
    <property type="nucleotide sequence ID" value="NZ_CP011454.1"/>
</dbReference>
<gene>
    <name evidence="2" type="ORF">GEMMAAP_10755</name>
</gene>
<accession>A0A143BJG5</accession>
<evidence type="ECO:0000313" key="2">
    <source>
        <dbReference type="EMBL" id="AMW05169.1"/>
    </source>
</evidence>
<keyword evidence="1" id="KW-1133">Transmembrane helix</keyword>